<name>A0A9P7QB89_9HYPO</name>
<gene>
    <name evidence="2" type="ORF">E4U09_007962</name>
</gene>
<organism evidence="2 3">
    <name type="scientific">Claviceps aff. purpurea</name>
    <dbReference type="NCBI Taxonomy" id="1967640"/>
    <lineage>
        <taxon>Eukaryota</taxon>
        <taxon>Fungi</taxon>
        <taxon>Dikarya</taxon>
        <taxon>Ascomycota</taxon>
        <taxon>Pezizomycotina</taxon>
        <taxon>Sordariomycetes</taxon>
        <taxon>Hypocreomycetidae</taxon>
        <taxon>Hypocreales</taxon>
        <taxon>Clavicipitaceae</taxon>
        <taxon>Claviceps</taxon>
    </lineage>
</organism>
<keyword evidence="3" id="KW-1185">Reference proteome</keyword>
<accession>A0A9P7QB89</accession>
<sequence>MADTEGQIDDLNSHHDSASDHGEADDDIWREERRKLPTVIDQPFTDELIEELRSTSSYHEGPFKISGGYDSVALYSDYLEFSHKMPNYPNTPEMGYTHVVLAEAVHDLKKTRGIIKLELTVYATANKK</sequence>
<evidence type="ECO:0000256" key="1">
    <source>
        <dbReference type="SAM" id="MobiDB-lite"/>
    </source>
</evidence>
<dbReference type="Proteomes" id="UP000707071">
    <property type="component" value="Unassembled WGS sequence"/>
</dbReference>
<feature type="region of interest" description="Disordered" evidence="1">
    <location>
        <begin position="1"/>
        <end position="30"/>
    </location>
</feature>
<proteinExistence type="predicted"/>
<reference evidence="2 3" key="1">
    <citation type="journal article" date="2020" name="bioRxiv">
        <title>Whole genome comparisons of ergot fungi reveals the divergence and evolution of species within the genus Claviceps are the result of varying mechanisms driving genome evolution and host range expansion.</title>
        <authorList>
            <person name="Wyka S.A."/>
            <person name="Mondo S.J."/>
            <person name="Liu M."/>
            <person name="Dettman J."/>
            <person name="Nalam V."/>
            <person name="Broders K.D."/>
        </authorList>
    </citation>
    <scope>NUCLEOTIDE SEQUENCE [LARGE SCALE GENOMIC DNA]</scope>
    <source>
        <strain evidence="2 3">Clav52</strain>
    </source>
</reference>
<protein>
    <submittedName>
        <fullName evidence="2">Uncharacterized protein</fullName>
    </submittedName>
</protein>
<comment type="caution">
    <text evidence="2">The sequence shown here is derived from an EMBL/GenBank/DDBJ whole genome shotgun (WGS) entry which is preliminary data.</text>
</comment>
<dbReference type="EMBL" id="SRRH01000886">
    <property type="protein sequence ID" value="KAG6284331.1"/>
    <property type="molecule type" value="Genomic_DNA"/>
</dbReference>
<evidence type="ECO:0000313" key="2">
    <source>
        <dbReference type="EMBL" id="KAG6284331.1"/>
    </source>
</evidence>
<evidence type="ECO:0000313" key="3">
    <source>
        <dbReference type="Proteomes" id="UP000707071"/>
    </source>
</evidence>
<dbReference type="AlphaFoldDB" id="A0A9P7QB89"/>
<feature type="compositionally biased region" description="Basic and acidic residues" evidence="1">
    <location>
        <begin position="11"/>
        <end position="22"/>
    </location>
</feature>